<evidence type="ECO:0000256" key="1">
    <source>
        <dbReference type="SAM" id="MobiDB-lite"/>
    </source>
</evidence>
<name>A0A2U9IQ67_9CREN</name>
<evidence type="ECO:0008006" key="4">
    <source>
        <dbReference type="Google" id="ProtNLM"/>
    </source>
</evidence>
<proteinExistence type="predicted"/>
<sequence length="149" mass="16324">MAKRVQTWPESGGAETGRYSMPDGLQELSLSIMDDVHLIQDEVFLGPRVLAKIIADIAASGGFIIISSATLPDAFIQYIEEEAKRRGVNYISKKVSKSKPRNVLKLGEELTADKVECRGKTLVIANSVVKARDLSKGLEEKCKGFEVLT</sequence>
<evidence type="ECO:0000313" key="2">
    <source>
        <dbReference type="EMBL" id="AWR98114.1"/>
    </source>
</evidence>
<dbReference type="Proteomes" id="UP000248410">
    <property type="component" value="Chromosome"/>
</dbReference>
<dbReference type="KEGG" id="asul:DFR86_11595"/>
<gene>
    <name evidence="2" type="ORF">DFR86_11595</name>
</gene>
<feature type="region of interest" description="Disordered" evidence="1">
    <location>
        <begin position="1"/>
        <end position="20"/>
    </location>
</feature>
<keyword evidence="3" id="KW-1185">Reference proteome</keyword>
<dbReference type="AlphaFoldDB" id="A0A2U9IQ67"/>
<dbReference type="EMBL" id="CP029288">
    <property type="protein sequence ID" value="AWR98114.1"/>
    <property type="molecule type" value="Genomic_DNA"/>
</dbReference>
<evidence type="ECO:0000313" key="3">
    <source>
        <dbReference type="Proteomes" id="UP000248410"/>
    </source>
</evidence>
<organism evidence="2 3">
    <name type="scientific">Acidianus sulfidivorans JP7</name>
    <dbReference type="NCBI Taxonomy" id="619593"/>
    <lineage>
        <taxon>Archaea</taxon>
        <taxon>Thermoproteota</taxon>
        <taxon>Thermoprotei</taxon>
        <taxon>Sulfolobales</taxon>
        <taxon>Sulfolobaceae</taxon>
        <taxon>Acidianus</taxon>
    </lineage>
</organism>
<accession>A0A2U9IQ67</accession>
<protein>
    <recommendedName>
        <fullName evidence="4">Helicase ATP-binding domain-containing protein</fullName>
    </recommendedName>
</protein>
<reference evidence="2 3" key="1">
    <citation type="submission" date="2018-05" db="EMBL/GenBank/DDBJ databases">
        <title>Complete Genome Sequences of Extremely Thermoacidophilic, Metal-Mobilizing Type-Strain Members of the Archaeal Family Sulfolobaceae: Acidianus brierleyi DSM-1651T, Acidianus sulfidivorans DSM-18786T, Metallosphaera hakonensis DSM-7519T, and Metallosphaera prunae DSM-10039T.</title>
        <authorList>
            <person name="Counts J.A."/>
            <person name="Kelly R.M."/>
        </authorList>
    </citation>
    <scope>NUCLEOTIDE SEQUENCE [LARGE SCALE GENOMIC DNA]</scope>
    <source>
        <strain evidence="2 3">JP7</strain>
    </source>
</reference>